<protein>
    <submittedName>
        <fullName evidence="2">NDP-hexose 2,3-dehydratase family protein</fullName>
    </submittedName>
</protein>
<proteinExistence type="predicted"/>
<evidence type="ECO:0000313" key="2">
    <source>
        <dbReference type="EMBL" id="UWP86079.1"/>
    </source>
</evidence>
<reference evidence="2" key="1">
    <citation type="submission" date="2021-04" db="EMBL/GenBank/DDBJ databases">
        <authorList>
            <person name="Hartkoorn R.C."/>
            <person name="Beaudoing E."/>
            <person name="Hot D."/>
        </authorList>
    </citation>
    <scope>NUCLEOTIDE SEQUENCE</scope>
    <source>
        <strain evidence="2">NRRL B-16292</strain>
    </source>
</reference>
<keyword evidence="3" id="KW-1185">Reference proteome</keyword>
<dbReference type="RefSeq" id="WP_259864956.1">
    <property type="nucleotide sequence ID" value="NZ_BAAAST010000046.1"/>
</dbReference>
<dbReference type="Pfam" id="PF03559">
    <property type="entry name" value="Hexose_dehydrat"/>
    <property type="match status" value="2"/>
</dbReference>
<feature type="domain" description="dTDP-4-dehydro-6-deoxy-alpha-D-glucopyranose 2,3-dehydratase" evidence="1">
    <location>
        <begin position="39"/>
        <end position="240"/>
    </location>
</feature>
<evidence type="ECO:0000313" key="3">
    <source>
        <dbReference type="Proteomes" id="UP001059617"/>
    </source>
</evidence>
<feature type="domain" description="dTDP-4-dehydro-6-deoxy-alpha-D-glucopyranose 2,3-dehydratase" evidence="1">
    <location>
        <begin position="272"/>
        <end position="474"/>
    </location>
</feature>
<dbReference type="EMBL" id="CP073720">
    <property type="protein sequence ID" value="UWP86079.1"/>
    <property type="molecule type" value="Genomic_DNA"/>
</dbReference>
<name>A0ABY5W9B4_9ACTN</name>
<dbReference type="InterPro" id="IPR005212">
    <property type="entry name" value="EvaA-like"/>
</dbReference>
<reference evidence="2" key="2">
    <citation type="submission" date="2022-09" db="EMBL/GenBank/DDBJ databases">
        <title>Biosynthetic gene clusters of Dactylosporangioum fulvum.</title>
        <authorList>
            <person name="Caradec T."/>
        </authorList>
    </citation>
    <scope>NUCLEOTIDE SEQUENCE</scope>
    <source>
        <strain evidence="2">NRRL B-16292</strain>
    </source>
</reference>
<sequence>MRATTPALSVSPQLSGATMDDLLKSADLLVSPHAGSLDDVRAWLRRRSTIDAPAIERIPLDALDGWHFAAGSGDLVHDSGGFFQIRGLRVRDVDDHAVNWSQPIVYQPEIGVLGILTMKIDGVLCLLMQAKMEPGNINTMQLSPTVQATRSNYRRVHGGAATRYLGRFTDPDGGRLLVDVLQSEQGGTFYQKRNRNMIVEVRDARDTVDEYRWLTLGQVYALLREDNVVNMNARSVLSNLLPVMLQRAERPSRTGLAEAVAESLADARSSLELRNWFNGIKARCSRYSELIPLGDLAPWRRTAMEISHPEGRYFSVIGVSVNGSNREVPRWQQPLVAPSGQGVVAFVVSTVNGVLEVLLQARAEAGTRDAVELAPTVQAIARSYDGFEPWRRPPLLDLVLTAPPAQIRYDVLLSEEGGRFFQAVHRYMVVEVGRDVRDWALPPQYRWASIAELAELVPHSGYFTVESRSLLACMQTLW</sequence>
<dbReference type="Proteomes" id="UP001059617">
    <property type="component" value="Chromosome"/>
</dbReference>
<evidence type="ECO:0000259" key="1">
    <source>
        <dbReference type="Pfam" id="PF03559"/>
    </source>
</evidence>
<accession>A0ABY5W9B4</accession>
<dbReference type="InterPro" id="IPR038153">
    <property type="entry name" value="EvaA-like_sf"/>
</dbReference>
<gene>
    <name evidence="2" type="ORF">Dfulv_18280</name>
</gene>
<organism evidence="2 3">
    <name type="scientific">Dactylosporangium fulvum</name>
    <dbReference type="NCBI Taxonomy" id="53359"/>
    <lineage>
        <taxon>Bacteria</taxon>
        <taxon>Bacillati</taxon>
        <taxon>Actinomycetota</taxon>
        <taxon>Actinomycetes</taxon>
        <taxon>Micromonosporales</taxon>
        <taxon>Micromonosporaceae</taxon>
        <taxon>Dactylosporangium</taxon>
    </lineage>
</organism>
<dbReference type="Gene3D" id="3.90.79.40">
    <property type="entry name" value="EvaA sugar 2,3-dehydratase subunit"/>
    <property type="match status" value="2"/>
</dbReference>